<evidence type="ECO:0000256" key="1">
    <source>
        <dbReference type="ARBA" id="ARBA00022818"/>
    </source>
</evidence>
<feature type="domain" description="Glycine radical" evidence="4">
    <location>
        <begin position="648"/>
        <end position="766"/>
    </location>
</feature>
<protein>
    <submittedName>
        <fullName evidence="6">Glycyl radical enzyme</fullName>
    </submittedName>
</protein>
<comment type="caution">
    <text evidence="6">The sequence shown here is derived from an EMBL/GenBank/DDBJ whole genome shotgun (WGS) entry which is preliminary data.</text>
</comment>
<dbReference type="PROSITE" id="PS51554">
    <property type="entry name" value="PFL"/>
    <property type="match status" value="1"/>
</dbReference>
<dbReference type="InterPro" id="IPR004184">
    <property type="entry name" value="PFL_dom"/>
</dbReference>
<evidence type="ECO:0000256" key="3">
    <source>
        <dbReference type="PROSITE-ProRule" id="PRU00493"/>
    </source>
</evidence>
<dbReference type="PROSITE" id="PS00850">
    <property type="entry name" value="GLY_RADICAL_1"/>
    <property type="match status" value="1"/>
</dbReference>
<evidence type="ECO:0000259" key="4">
    <source>
        <dbReference type="PROSITE" id="PS51149"/>
    </source>
</evidence>
<evidence type="ECO:0000256" key="2">
    <source>
        <dbReference type="ARBA" id="ARBA00023239"/>
    </source>
</evidence>
<dbReference type="InterPro" id="IPR019777">
    <property type="entry name" value="Form_AcTrfase_GR_CS"/>
</dbReference>
<feature type="domain" description="PFL" evidence="5">
    <location>
        <begin position="2"/>
        <end position="641"/>
    </location>
</feature>
<evidence type="ECO:0000259" key="5">
    <source>
        <dbReference type="PROSITE" id="PS51554"/>
    </source>
</evidence>
<dbReference type="Pfam" id="PF01228">
    <property type="entry name" value="Gly_radical"/>
    <property type="match status" value="1"/>
</dbReference>
<keyword evidence="7" id="KW-1185">Reference proteome</keyword>
<dbReference type="SUPFAM" id="SSF51998">
    <property type="entry name" value="PFL-like glycyl radical enzymes"/>
    <property type="match status" value="1"/>
</dbReference>
<dbReference type="RefSeq" id="WP_119297576.1">
    <property type="nucleotide sequence ID" value="NZ_BHGK01000001.1"/>
</dbReference>
<dbReference type="InterPro" id="IPR001150">
    <property type="entry name" value="Gly_radical"/>
</dbReference>
<accession>A0A391P994</accession>
<dbReference type="GO" id="GO:0016829">
    <property type="term" value="F:lyase activity"/>
    <property type="evidence" value="ECO:0007669"/>
    <property type="project" value="UniProtKB-KW"/>
</dbReference>
<keyword evidence="2" id="KW-0456">Lyase</keyword>
<organism evidence="6 7">
    <name type="scientific">Mediterraneibacter butyricigenes</name>
    <dbReference type="NCBI Taxonomy" id="2316025"/>
    <lineage>
        <taxon>Bacteria</taxon>
        <taxon>Bacillati</taxon>
        <taxon>Bacillota</taxon>
        <taxon>Clostridia</taxon>
        <taxon>Lachnospirales</taxon>
        <taxon>Lachnospiraceae</taxon>
        <taxon>Mediterraneibacter</taxon>
    </lineage>
</organism>
<name>A0A391P994_9FIRM</name>
<evidence type="ECO:0000313" key="7">
    <source>
        <dbReference type="Proteomes" id="UP000265643"/>
    </source>
</evidence>
<dbReference type="AlphaFoldDB" id="A0A391P994"/>
<reference evidence="7" key="1">
    <citation type="submission" date="2018-09" db="EMBL/GenBank/DDBJ databases">
        <title>Draft Genome Sequence of Mediterraneibacter sp. KCTC 15684.</title>
        <authorList>
            <person name="Kim J.S."/>
            <person name="Han K.I."/>
            <person name="Suh M.K."/>
            <person name="Lee K.C."/>
            <person name="Eom M.K."/>
            <person name="Lee J.H."/>
            <person name="Park S.H."/>
            <person name="Kang S.W."/>
            <person name="Park J.E."/>
            <person name="Oh B.S."/>
            <person name="Yu S.Y."/>
            <person name="Choi S.H."/>
            <person name="Lee D.H."/>
            <person name="Yoon H."/>
            <person name="Kim B."/>
            <person name="Yang S.J."/>
            <person name="Lee J.S."/>
        </authorList>
    </citation>
    <scope>NUCLEOTIDE SEQUENCE [LARGE SCALE GENOMIC DNA]</scope>
    <source>
        <strain evidence="7">KCTC 15684</strain>
    </source>
</reference>
<feature type="modified residue" description="Glycine radical" evidence="3">
    <location>
        <position position="741"/>
    </location>
</feature>
<dbReference type="Pfam" id="PF02901">
    <property type="entry name" value="PFL-like"/>
    <property type="match status" value="1"/>
</dbReference>
<dbReference type="PANTHER" id="PTHR43641:SF2">
    <property type="entry name" value="DEHYDRATASE YBIW-RELATED"/>
    <property type="match status" value="1"/>
</dbReference>
<dbReference type="PANTHER" id="PTHR43641">
    <property type="entry name" value="FORMATE ACETYLTRANSFERASE 3-RELATED"/>
    <property type="match status" value="1"/>
</dbReference>
<dbReference type="Gene3D" id="3.20.70.20">
    <property type="match status" value="1"/>
</dbReference>
<gene>
    <name evidence="6" type="primary">pflD-1</name>
    <name evidence="6" type="ORF">KGMB01110_07050</name>
</gene>
<proteinExistence type="predicted"/>
<dbReference type="EMBL" id="BHGK01000001">
    <property type="protein sequence ID" value="GCA66269.1"/>
    <property type="molecule type" value="Genomic_DNA"/>
</dbReference>
<keyword evidence="1 3" id="KW-0556">Organic radical</keyword>
<dbReference type="PROSITE" id="PS51149">
    <property type="entry name" value="GLY_RADICAL_2"/>
    <property type="match status" value="1"/>
</dbReference>
<dbReference type="Proteomes" id="UP000265643">
    <property type="component" value="Unassembled WGS sequence"/>
</dbReference>
<evidence type="ECO:0000313" key="6">
    <source>
        <dbReference type="EMBL" id="GCA66269.1"/>
    </source>
</evidence>
<dbReference type="InterPro" id="IPR051215">
    <property type="entry name" value="GRE"/>
</dbReference>
<sequence>MVRFDIEGSQNVEVSKKIKCEKSLIWQLERMEQYTDTHKANLNRSKERREVECLKVIFPALFRSIEEQDLIAGRLDFLPIGFGTVTSIGGVGHYCVFNKLRAFQREIEKEGKEYSDRVEELYRYWENQDLKVLYCKEILTETTIGRFIDVEYPMIATARLSGMMLDYHLLLELGIPGLKERIQKKINADPENEFYQTCLECLEIVTESAEALKNRALQQMEQLPETNQKRRQELQRIADGLEYLKDHKPVTFHQALQLLWLYALLAGVINYGRLDDFLGPYLAADLEAGRLSEEEAYRYLKSLWTMIENRRTTVNGRVIVGGKGRRYPKEADQFMRIAMKVCKNVKYVEPQFTLRLEKDTPEDVWEDVMEALGKGATYPTLYNDEVNIPAVSYGMRVDEETAKRYVPFGCTEFVIWGQSTGTPNICINLLKILTIYMNQGIDPMDGQFKLGELKPKKLEGIKSFEDFFAGYKEVLDYYMDLAAEAQFQSYRIMNEHVSFLFTSILMDDCLERGKALLDGGVRYLGGTCETYGNINTSDSLWAIKKLVFEEKKYTLTEMEQAVLKNFEGCEKLRKDCLDCEKYGNDLDNVDAMANEVYEYVAKGIRDRGIEKGMQYFLIVISNNSLNTEWGIRTAASPDGRTAGMYMNPANNPQGGADRNGPTAMLNSLAKFNPKYHAGSVQNIKFSRSFFKKNKELIRAMFQTYFEKGGCHLMVTVVDKGELEDAMIHPEAHRDLIVRVAGYSAVFVDLDRSVQEELLSRSLHGEEDM</sequence>
<dbReference type="GO" id="GO:0005829">
    <property type="term" value="C:cytosol"/>
    <property type="evidence" value="ECO:0007669"/>
    <property type="project" value="TreeGrafter"/>
</dbReference>